<evidence type="ECO:0008006" key="3">
    <source>
        <dbReference type="Google" id="ProtNLM"/>
    </source>
</evidence>
<accession>A0ABV5WC73</accession>
<sequence length="54" mass="6405">MLRKTNSKQISAFDQYYYDKIIPQNHLLKEIDATVDFIFAPEPFLENAYKTECC</sequence>
<evidence type="ECO:0000313" key="1">
    <source>
        <dbReference type="EMBL" id="MFB9758187.1"/>
    </source>
</evidence>
<evidence type="ECO:0000313" key="2">
    <source>
        <dbReference type="Proteomes" id="UP001589609"/>
    </source>
</evidence>
<dbReference type="Proteomes" id="UP001589609">
    <property type="component" value="Unassembled WGS sequence"/>
</dbReference>
<protein>
    <recommendedName>
        <fullName evidence="3">Transposase</fullName>
    </recommendedName>
</protein>
<keyword evidence="2" id="KW-1185">Reference proteome</keyword>
<reference evidence="1 2" key="1">
    <citation type="submission" date="2024-09" db="EMBL/GenBank/DDBJ databases">
        <authorList>
            <person name="Sun Q."/>
            <person name="Mori K."/>
        </authorList>
    </citation>
    <scope>NUCLEOTIDE SEQUENCE [LARGE SCALE GENOMIC DNA]</scope>
    <source>
        <strain evidence="1 2">JCM 11201</strain>
    </source>
</reference>
<dbReference type="RefSeq" id="WP_379948453.1">
    <property type="nucleotide sequence ID" value="NZ_JBHMAF010000021.1"/>
</dbReference>
<gene>
    <name evidence="1" type="ORF">ACFFMS_06560</name>
</gene>
<name>A0ABV5WC73_9BACI</name>
<comment type="caution">
    <text evidence="1">The sequence shown here is derived from an EMBL/GenBank/DDBJ whole genome shotgun (WGS) entry which is preliminary data.</text>
</comment>
<organism evidence="1 2">
    <name type="scientific">Ectobacillus funiculus</name>
    <dbReference type="NCBI Taxonomy" id="137993"/>
    <lineage>
        <taxon>Bacteria</taxon>
        <taxon>Bacillati</taxon>
        <taxon>Bacillota</taxon>
        <taxon>Bacilli</taxon>
        <taxon>Bacillales</taxon>
        <taxon>Bacillaceae</taxon>
        <taxon>Ectobacillus</taxon>
    </lineage>
</organism>
<proteinExistence type="predicted"/>
<dbReference type="EMBL" id="JBHMAF010000021">
    <property type="protein sequence ID" value="MFB9758187.1"/>
    <property type="molecule type" value="Genomic_DNA"/>
</dbReference>